<dbReference type="EMBL" id="JBHULM010000001">
    <property type="protein sequence ID" value="MFD2541015.1"/>
    <property type="molecule type" value="Genomic_DNA"/>
</dbReference>
<evidence type="ECO:0000256" key="1">
    <source>
        <dbReference type="ARBA" id="ARBA00022729"/>
    </source>
</evidence>
<reference evidence="5" key="1">
    <citation type="journal article" date="2019" name="Int. J. Syst. Evol. Microbiol.">
        <title>The Global Catalogue of Microorganisms (GCM) 10K type strain sequencing project: providing services to taxonomists for standard genome sequencing and annotation.</title>
        <authorList>
            <consortium name="The Broad Institute Genomics Platform"/>
            <consortium name="The Broad Institute Genome Sequencing Center for Infectious Disease"/>
            <person name="Wu L."/>
            <person name="Ma J."/>
        </authorList>
    </citation>
    <scope>NUCLEOTIDE SEQUENCE [LARGE SCALE GENOMIC DNA]</scope>
    <source>
        <strain evidence="5">KCTC 42808</strain>
    </source>
</reference>
<evidence type="ECO:0000259" key="3">
    <source>
        <dbReference type="Pfam" id="PF13505"/>
    </source>
</evidence>
<name>A0ABW5JZY8_9FLAO</name>
<evidence type="ECO:0000256" key="2">
    <source>
        <dbReference type="SAM" id="SignalP"/>
    </source>
</evidence>
<organism evidence="4 5">
    <name type="scientific">Lacinutrix gracilariae</name>
    <dbReference type="NCBI Taxonomy" id="1747198"/>
    <lineage>
        <taxon>Bacteria</taxon>
        <taxon>Pseudomonadati</taxon>
        <taxon>Bacteroidota</taxon>
        <taxon>Flavobacteriia</taxon>
        <taxon>Flavobacteriales</taxon>
        <taxon>Flavobacteriaceae</taxon>
        <taxon>Lacinutrix</taxon>
    </lineage>
</organism>
<feature type="signal peptide" evidence="2">
    <location>
        <begin position="1"/>
        <end position="20"/>
    </location>
</feature>
<dbReference type="Proteomes" id="UP001597467">
    <property type="component" value="Unassembled WGS sequence"/>
</dbReference>
<sequence>MKKLLFTAAIAVLGFTSANAQDDTNNTTGGFAQGDIFLSGTVGFGNETTGDVKSNVFTIAPKAGYFISDNIAVGVKLGYTSWKGDNDGTDTMDANEFAGGAFGRYYISPASQFSLFAELGVDYTSTDDKLNDIKSDGISAGFAPGISYFVSDKFAIEASFGILGYSTEKADFDGAESTDNFNFGLNFSNINFGIVYNL</sequence>
<dbReference type="RefSeq" id="WP_379900273.1">
    <property type="nucleotide sequence ID" value="NZ_JBHULM010000001.1"/>
</dbReference>
<feature type="domain" description="Outer membrane protein beta-barrel" evidence="3">
    <location>
        <begin position="9"/>
        <end position="196"/>
    </location>
</feature>
<evidence type="ECO:0000313" key="5">
    <source>
        <dbReference type="Proteomes" id="UP001597467"/>
    </source>
</evidence>
<dbReference type="SUPFAM" id="SSF56925">
    <property type="entry name" value="OMPA-like"/>
    <property type="match status" value="1"/>
</dbReference>
<comment type="caution">
    <text evidence="4">The sequence shown here is derived from an EMBL/GenBank/DDBJ whole genome shotgun (WGS) entry which is preliminary data.</text>
</comment>
<evidence type="ECO:0000313" key="4">
    <source>
        <dbReference type="EMBL" id="MFD2541015.1"/>
    </source>
</evidence>
<keyword evidence="1 2" id="KW-0732">Signal</keyword>
<protein>
    <submittedName>
        <fullName evidence="4">Outer membrane beta-barrel protein</fullName>
    </submittedName>
</protein>
<dbReference type="InterPro" id="IPR027385">
    <property type="entry name" value="Beta-barrel_OMP"/>
</dbReference>
<proteinExistence type="predicted"/>
<feature type="chain" id="PRO_5045733488" evidence="2">
    <location>
        <begin position="21"/>
        <end position="198"/>
    </location>
</feature>
<dbReference type="Pfam" id="PF13505">
    <property type="entry name" value="OMP_b-brl"/>
    <property type="match status" value="1"/>
</dbReference>
<dbReference type="Gene3D" id="2.40.160.20">
    <property type="match status" value="1"/>
</dbReference>
<accession>A0ABW5JZY8</accession>
<dbReference type="InterPro" id="IPR011250">
    <property type="entry name" value="OMP/PagP_B-barrel"/>
</dbReference>
<gene>
    <name evidence="4" type="ORF">ACFSSB_01680</name>
</gene>
<keyword evidence="5" id="KW-1185">Reference proteome</keyword>